<evidence type="ECO:0000313" key="4">
    <source>
        <dbReference type="Proteomes" id="UP000594262"/>
    </source>
</evidence>
<feature type="transmembrane region" description="Helical" evidence="1">
    <location>
        <begin position="111"/>
        <end position="132"/>
    </location>
</feature>
<evidence type="ECO:0000313" key="3">
    <source>
        <dbReference type="EnsemblMetazoa" id="CLYHEMP005923.1"/>
    </source>
</evidence>
<organism evidence="3 4">
    <name type="scientific">Clytia hemisphaerica</name>
    <dbReference type="NCBI Taxonomy" id="252671"/>
    <lineage>
        <taxon>Eukaryota</taxon>
        <taxon>Metazoa</taxon>
        <taxon>Cnidaria</taxon>
        <taxon>Hydrozoa</taxon>
        <taxon>Hydroidolina</taxon>
        <taxon>Leptothecata</taxon>
        <taxon>Obeliida</taxon>
        <taxon>Clytiidae</taxon>
        <taxon>Clytia</taxon>
    </lineage>
</organism>
<keyword evidence="1" id="KW-1133">Transmembrane helix</keyword>
<sequence length="328" mass="37932">MKRMKLMHCLLIMFSFSMFTIQALSMNIDCPIKCPGLYCGRAPAEHNLSSSCNQPCEACSRGFRTNSFHCLKCDSLLVLYDWLFLGFMMICIMVLNFYAVDMFHSTERKSWLFHLSIILESVISFILMILSFEPRGKFSLHSCGVKSIKDWYTVFYNPKPDYVTVIRCTQEAVYPLYTAIFMYLIYCLVLMIIFRGVILPKVTRMRPNKSLYAGLYIIPIVGVVHTCFAGVIYFIFPYLMLFLSVIGVAIFLSTLDQENYFKDLRTPRHMGVLACYCVAHGYGIISITELSVPIRDGPVMLLVFLPVLFYTISRRFTRVERFTGNWNF</sequence>
<dbReference type="Pfam" id="PF05571">
    <property type="entry name" value="JAMP"/>
    <property type="match status" value="1"/>
</dbReference>
<keyword evidence="2" id="KW-0732">Signal</keyword>
<reference evidence="3" key="1">
    <citation type="submission" date="2021-01" db="UniProtKB">
        <authorList>
            <consortium name="EnsemblMetazoa"/>
        </authorList>
    </citation>
    <scope>IDENTIFICATION</scope>
</reference>
<dbReference type="GO" id="GO:0006986">
    <property type="term" value="P:response to unfolded protein"/>
    <property type="evidence" value="ECO:0007669"/>
    <property type="project" value="InterPro"/>
</dbReference>
<feature type="transmembrane region" description="Helical" evidence="1">
    <location>
        <begin position="211"/>
        <end position="232"/>
    </location>
</feature>
<keyword evidence="1" id="KW-0472">Membrane</keyword>
<feature type="transmembrane region" description="Helical" evidence="1">
    <location>
        <begin position="267"/>
        <end position="285"/>
    </location>
</feature>
<keyword evidence="1" id="KW-0812">Transmembrane</keyword>
<evidence type="ECO:0008006" key="5">
    <source>
        <dbReference type="Google" id="ProtNLM"/>
    </source>
</evidence>
<proteinExistence type="predicted"/>
<keyword evidence="4" id="KW-1185">Reference proteome</keyword>
<dbReference type="GO" id="GO:0036503">
    <property type="term" value="P:ERAD pathway"/>
    <property type="evidence" value="ECO:0007669"/>
    <property type="project" value="TreeGrafter"/>
</dbReference>
<feature type="signal peptide" evidence="2">
    <location>
        <begin position="1"/>
        <end position="25"/>
    </location>
</feature>
<evidence type="ECO:0000256" key="1">
    <source>
        <dbReference type="SAM" id="Phobius"/>
    </source>
</evidence>
<dbReference type="PANTHER" id="PTHR12740:SF4">
    <property type="entry name" value="JNK1_MAPK8-ASSOCIATED MEMBRANE PROTEIN"/>
    <property type="match status" value="1"/>
</dbReference>
<dbReference type="AlphaFoldDB" id="A0A7M5V9M3"/>
<dbReference type="EnsemblMetazoa" id="CLYHEMT005923.1">
    <property type="protein sequence ID" value="CLYHEMP005923.1"/>
    <property type="gene ID" value="CLYHEMG005923"/>
</dbReference>
<protein>
    <recommendedName>
        <fullName evidence="5">JNK1/MAPK8-associated membrane protein</fullName>
    </recommendedName>
</protein>
<feature type="transmembrane region" description="Helical" evidence="1">
    <location>
        <begin position="297"/>
        <end position="313"/>
    </location>
</feature>
<feature type="transmembrane region" description="Helical" evidence="1">
    <location>
        <begin position="238"/>
        <end position="255"/>
    </location>
</feature>
<dbReference type="GO" id="GO:0016020">
    <property type="term" value="C:membrane"/>
    <property type="evidence" value="ECO:0007669"/>
    <property type="project" value="InterPro"/>
</dbReference>
<feature type="chain" id="PRO_5029619990" description="JNK1/MAPK8-associated membrane protein" evidence="2">
    <location>
        <begin position="26"/>
        <end position="328"/>
    </location>
</feature>
<feature type="transmembrane region" description="Helical" evidence="1">
    <location>
        <begin position="77"/>
        <end position="99"/>
    </location>
</feature>
<name>A0A7M5V9M3_9CNID</name>
<dbReference type="Proteomes" id="UP000594262">
    <property type="component" value="Unplaced"/>
</dbReference>
<evidence type="ECO:0000256" key="2">
    <source>
        <dbReference type="SAM" id="SignalP"/>
    </source>
</evidence>
<feature type="transmembrane region" description="Helical" evidence="1">
    <location>
        <begin position="180"/>
        <end position="199"/>
    </location>
</feature>
<accession>A0A7M5V9M3</accession>
<dbReference type="PANTHER" id="PTHR12740">
    <property type="entry name" value="JNK1/MAPK8-ASSOCIATED MEMBRANE PROTEIN"/>
    <property type="match status" value="1"/>
</dbReference>
<dbReference type="InterPro" id="IPR008485">
    <property type="entry name" value="JAMP"/>
</dbReference>
<dbReference type="OrthoDB" id="5920264at2759"/>
<dbReference type="GO" id="GO:0031625">
    <property type="term" value="F:ubiquitin protein ligase binding"/>
    <property type="evidence" value="ECO:0007669"/>
    <property type="project" value="TreeGrafter"/>
</dbReference>